<protein>
    <submittedName>
        <fullName evidence="1">Uncharacterized protein</fullName>
    </submittedName>
</protein>
<dbReference type="Proteomes" id="UP000196521">
    <property type="component" value="Unassembled WGS sequence"/>
</dbReference>
<sequence>MTNLYISLGYFTEIIKKSQRFDVGMGQVYDIINFMCLCYSQKK</sequence>
<comment type="caution">
    <text evidence="1">The sequence shown here is derived from an EMBL/GenBank/DDBJ whole genome shotgun (WGS) entry which is preliminary data.</text>
</comment>
<dbReference type="AlphaFoldDB" id="A0A6J7ZKS6"/>
<organism evidence="1 2">
    <name type="scientific">Planktothrix rubescens CCAP 1459/22</name>
    <dbReference type="NCBI Taxonomy" id="329571"/>
    <lineage>
        <taxon>Bacteria</taxon>
        <taxon>Bacillati</taxon>
        <taxon>Cyanobacteriota</taxon>
        <taxon>Cyanophyceae</taxon>
        <taxon>Oscillatoriophycideae</taxon>
        <taxon>Oscillatoriales</taxon>
        <taxon>Microcoleaceae</taxon>
        <taxon>Planktothrix</taxon>
    </lineage>
</organism>
<keyword evidence="2" id="KW-1185">Reference proteome</keyword>
<accession>A0A6J7ZKS6</accession>
<gene>
    <name evidence="1" type="ORF">PLAN_160176</name>
</gene>
<reference evidence="1" key="1">
    <citation type="submission" date="2020-05" db="EMBL/GenBank/DDBJ databases">
        <authorList>
            <consortium name="Genoscope - CEA"/>
            <person name="William W."/>
        </authorList>
    </citation>
    <scope>NUCLEOTIDE SEQUENCE [LARGE SCALE GENOMIC DNA]</scope>
    <source>
        <strain evidence="1">PCC 7821</strain>
    </source>
</reference>
<evidence type="ECO:0000313" key="2">
    <source>
        <dbReference type="Proteomes" id="UP000196521"/>
    </source>
</evidence>
<dbReference type="EMBL" id="CZCZ02000011">
    <property type="protein sequence ID" value="CAC5342317.1"/>
    <property type="molecule type" value="Genomic_DNA"/>
</dbReference>
<proteinExistence type="predicted"/>
<name>A0A6J7ZKS6_PLARU</name>
<evidence type="ECO:0000313" key="1">
    <source>
        <dbReference type="EMBL" id="CAC5342317.1"/>
    </source>
</evidence>